<name>A0A4R9LTV9_9LEPT</name>
<organism evidence="3 4">
    <name type="scientific">Leptospira ilyithenensis</name>
    <dbReference type="NCBI Taxonomy" id="2484901"/>
    <lineage>
        <taxon>Bacteria</taxon>
        <taxon>Pseudomonadati</taxon>
        <taxon>Spirochaetota</taxon>
        <taxon>Spirochaetia</taxon>
        <taxon>Leptospirales</taxon>
        <taxon>Leptospiraceae</taxon>
        <taxon>Leptospira</taxon>
    </lineage>
</organism>
<feature type="compositionally biased region" description="Low complexity" evidence="1">
    <location>
        <begin position="108"/>
        <end position="131"/>
    </location>
</feature>
<gene>
    <name evidence="3" type="ORF">EHS11_09980</name>
</gene>
<keyword evidence="2" id="KW-0812">Transmembrane</keyword>
<reference evidence="3" key="1">
    <citation type="journal article" date="2019" name="PLoS Negl. Trop. Dis.">
        <title>Revisiting the worldwide diversity of Leptospira species in the environment.</title>
        <authorList>
            <person name="Vincent A.T."/>
            <person name="Schiettekatte O."/>
            <person name="Bourhy P."/>
            <person name="Veyrier F.J."/>
            <person name="Picardeau M."/>
        </authorList>
    </citation>
    <scope>NUCLEOTIDE SEQUENCE [LARGE SCALE GENOMIC DNA]</scope>
    <source>
        <strain evidence="3">201400974</strain>
    </source>
</reference>
<dbReference type="RefSeq" id="WP_135764246.1">
    <property type="nucleotide sequence ID" value="NZ_RQHV01000043.1"/>
</dbReference>
<keyword evidence="2" id="KW-0472">Membrane</keyword>
<feature type="region of interest" description="Disordered" evidence="1">
    <location>
        <begin position="75"/>
        <end position="131"/>
    </location>
</feature>
<keyword evidence="4" id="KW-1185">Reference proteome</keyword>
<feature type="compositionally biased region" description="Polar residues" evidence="1">
    <location>
        <begin position="77"/>
        <end position="88"/>
    </location>
</feature>
<sequence length="213" mass="23650">MQNIDYSRRLRSPGTSYSQESPQGYSSPVHSHSYSSFPSSESNKSKSAFVLLIGAILLFTSGMVVGIQLNQKEKGFQASQEKSFSNVGKSERTEKNDRKAFEPKESDTAASSEESTGSKESSPFPSSLKFPPKNDQINYMVQIGNFSPEEAVQVGKHLMTSEPSLQGRIFRTSTGKLYAGYFYRMEDAKEALEKITTRIPSAQTEALVKTIRF</sequence>
<feature type="region of interest" description="Disordered" evidence="1">
    <location>
        <begin position="1"/>
        <end position="41"/>
    </location>
</feature>
<dbReference type="AlphaFoldDB" id="A0A4R9LTV9"/>
<feature type="compositionally biased region" description="Polar residues" evidence="1">
    <location>
        <begin position="13"/>
        <end position="24"/>
    </location>
</feature>
<proteinExistence type="predicted"/>
<feature type="transmembrane region" description="Helical" evidence="2">
    <location>
        <begin position="48"/>
        <end position="69"/>
    </location>
</feature>
<evidence type="ECO:0000313" key="4">
    <source>
        <dbReference type="Proteomes" id="UP000298264"/>
    </source>
</evidence>
<keyword evidence="2" id="KW-1133">Transmembrane helix</keyword>
<evidence type="ECO:0000256" key="1">
    <source>
        <dbReference type="SAM" id="MobiDB-lite"/>
    </source>
</evidence>
<accession>A0A4R9LTV9</accession>
<evidence type="ECO:0000313" key="3">
    <source>
        <dbReference type="EMBL" id="TGN10603.1"/>
    </source>
</evidence>
<evidence type="ECO:0008006" key="5">
    <source>
        <dbReference type="Google" id="ProtNLM"/>
    </source>
</evidence>
<evidence type="ECO:0000256" key="2">
    <source>
        <dbReference type="SAM" id="Phobius"/>
    </source>
</evidence>
<dbReference type="Proteomes" id="UP000298264">
    <property type="component" value="Unassembled WGS sequence"/>
</dbReference>
<feature type="compositionally biased region" description="Low complexity" evidence="1">
    <location>
        <begin position="25"/>
        <end position="41"/>
    </location>
</feature>
<comment type="caution">
    <text evidence="3">The sequence shown here is derived from an EMBL/GenBank/DDBJ whole genome shotgun (WGS) entry which is preliminary data.</text>
</comment>
<feature type="compositionally biased region" description="Basic and acidic residues" evidence="1">
    <location>
        <begin position="89"/>
        <end position="107"/>
    </location>
</feature>
<dbReference type="OrthoDB" id="340354at2"/>
<protein>
    <recommendedName>
        <fullName evidence="5">SPOR domain-containing protein</fullName>
    </recommendedName>
</protein>
<dbReference type="EMBL" id="RQHV01000043">
    <property type="protein sequence ID" value="TGN10603.1"/>
    <property type="molecule type" value="Genomic_DNA"/>
</dbReference>